<proteinExistence type="predicted"/>
<feature type="transmembrane region" description="Helical" evidence="8">
    <location>
        <begin position="70"/>
        <end position="93"/>
    </location>
</feature>
<feature type="domain" description="Glycosyltransferase RgtA/B/C/D-like" evidence="9">
    <location>
        <begin position="47"/>
        <end position="206"/>
    </location>
</feature>
<dbReference type="RefSeq" id="WP_097000259.1">
    <property type="nucleotide sequence ID" value="NZ_OBEI01000003.1"/>
</dbReference>
<keyword evidence="2" id="KW-1003">Cell membrane</keyword>
<keyword evidence="11" id="KW-1185">Reference proteome</keyword>
<keyword evidence="7 8" id="KW-0472">Membrane</keyword>
<protein>
    <submittedName>
        <fullName evidence="10">Dolichyl-phosphate-mannose-protein mannosyltransferase</fullName>
    </submittedName>
</protein>
<feature type="transmembrane region" description="Helical" evidence="8">
    <location>
        <begin position="188"/>
        <end position="208"/>
    </location>
</feature>
<feature type="transmembrane region" description="Helical" evidence="8">
    <location>
        <begin position="157"/>
        <end position="179"/>
    </location>
</feature>
<dbReference type="AlphaFoldDB" id="A0A285NF71"/>
<feature type="transmembrane region" description="Helical" evidence="8">
    <location>
        <begin position="297"/>
        <end position="316"/>
    </location>
</feature>
<dbReference type="GO" id="GO:0005886">
    <property type="term" value="C:plasma membrane"/>
    <property type="evidence" value="ECO:0007669"/>
    <property type="project" value="UniProtKB-SubCell"/>
</dbReference>
<dbReference type="GO" id="GO:0009103">
    <property type="term" value="P:lipopolysaccharide biosynthetic process"/>
    <property type="evidence" value="ECO:0007669"/>
    <property type="project" value="UniProtKB-ARBA"/>
</dbReference>
<feature type="transmembrane region" description="Helical" evidence="8">
    <location>
        <begin position="323"/>
        <end position="343"/>
    </location>
</feature>
<keyword evidence="4 10" id="KW-0808">Transferase</keyword>
<evidence type="ECO:0000256" key="1">
    <source>
        <dbReference type="ARBA" id="ARBA00004651"/>
    </source>
</evidence>
<evidence type="ECO:0000256" key="3">
    <source>
        <dbReference type="ARBA" id="ARBA00022676"/>
    </source>
</evidence>
<sequence length="492" mass="58368">MIYRVFIVHGILAVLKIVYTLLNITDLSTEEAQYWVWSKNLDIGYYSKPPLIAYMNFISTSIFGDTELGVRINAIFIGFAIGILVFVFVREIFKDEKLAFFSSVLITAVPAFQVGSYIFLTDSPLAFFWILTIYLFYRAVNEKKPVLWVLTGVSAGLGFLSKFLIVLFLPPALLFLYLFKREIFRERWFYFSVLIASLFTVPVIIWNFQHDFVTFKHVFNLGEAKKEISLSKSAEYIGNYIASQIGLNSVFLFPFFFYAVYRGFKERKNFRIFYLWIFPVFIFLVFLYIARKKNVEANWPAFGYATLYILTAYYIYMKKWFKGFIFAFVLSIWSIFTLFYPFYLDKIGLGKIYPPKVDPLHRLVGWEGLGKKVSEVVKDLKTDKYFVFSESYHIASELWFYMEGNPRTYCVVINRRMNQFDLWPGIEQFEGKGYTGIYVSRWGLPKKIRDSFRKVKAHYRYDIIYRGWKYRTINIYVLEDLIKLKQDRFRSY</sequence>
<evidence type="ECO:0000259" key="9">
    <source>
        <dbReference type="Pfam" id="PF13231"/>
    </source>
</evidence>
<feature type="transmembrane region" description="Helical" evidence="8">
    <location>
        <begin position="240"/>
        <end position="261"/>
    </location>
</feature>
<name>A0A285NF71_9AQUI</name>
<comment type="subcellular location">
    <subcellularLocation>
        <location evidence="1">Cell membrane</location>
        <topology evidence="1">Multi-pass membrane protein</topology>
    </subcellularLocation>
</comment>
<evidence type="ECO:0000313" key="11">
    <source>
        <dbReference type="Proteomes" id="UP000219036"/>
    </source>
</evidence>
<evidence type="ECO:0000313" key="10">
    <source>
        <dbReference type="EMBL" id="SNZ07918.1"/>
    </source>
</evidence>
<dbReference type="PANTHER" id="PTHR33908:SF11">
    <property type="entry name" value="MEMBRANE PROTEIN"/>
    <property type="match status" value="1"/>
</dbReference>
<evidence type="ECO:0000256" key="5">
    <source>
        <dbReference type="ARBA" id="ARBA00022692"/>
    </source>
</evidence>
<evidence type="ECO:0000256" key="2">
    <source>
        <dbReference type="ARBA" id="ARBA00022475"/>
    </source>
</evidence>
<dbReference type="PANTHER" id="PTHR33908">
    <property type="entry name" value="MANNOSYLTRANSFERASE YKCB-RELATED"/>
    <property type="match status" value="1"/>
</dbReference>
<reference evidence="11" key="1">
    <citation type="submission" date="2017-09" db="EMBL/GenBank/DDBJ databases">
        <authorList>
            <person name="Varghese N."/>
            <person name="Submissions S."/>
        </authorList>
    </citation>
    <scope>NUCLEOTIDE SEQUENCE [LARGE SCALE GENOMIC DNA]</scope>
    <source>
        <strain evidence="11">DSM 15103</strain>
    </source>
</reference>
<accession>A0A285NF71</accession>
<keyword evidence="6 8" id="KW-1133">Transmembrane helix</keyword>
<evidence type="ECO:0000256" key="4">
    <source>
        <dbReference type="ARBA" id="ARBA00022679"/>
    </source>
</evidence>
<evidence type="ECO:0000256" key="8">
    <source>
        <dbReference type="SAM" id="Phobius"/>
    </source>
</evidence>
<dbReference type="OrthoDB" id="8933800at2"/>
<dbReference type="EMBL" id="OBEI01000003">
    <property type="protein sequence ID" value="SNZ07918.1"/>
    <property type="molecule type" value="Genomic_DNA"/>
</dbReference>
<dbReference type="InterPro" id="IPR050297">
    <property type="entry name" value="LipidA_mod_glycosyltrf_83"/>
</dbReference>
<organism evidence="10 11">
    <name type="scientific">Persephonella hydrogeniphila</name>
    <dbReference type="NCBI Taxonomy" id="198703"/>
    <lineage>
        <taxon>Bacteria</taxon>
        <taxon>Pseudomonadati</taxon>
        <taxon>Aquificota</taxon>
        <taxon>Aquificia</taxon>
        <taxon>Aquificales</taxon>
        <taxon>Hydrogenothermaceae</taxon>
        <taxon>Persephonella</taxon>
    </lineage>
</organism>
<dbReference type="GO" id="GO:0016763">
    <property type="term" value="F:pentosyltransferase activity"/>
    <property type="evidence" value="ECO:0007669"/>
    <property type="project" value="TreeGrafter"/>
</dbReference>
<keyword evidence="5 8" id="KW-0812">Transmembrane</keyword>
<dbReference type="InterPro" id="IPR038731">
    <property type="entry name" value="RgtA/B/C-like"/>
</dbReference>
<evidence type="ECO:0000256" key="7">
    <source>
        <dbReference type="ARBA" id="ARBA00023136"/>
    </source>
</evidence>
<gene>
    <name evidence="10" type="ORF">SAMN06265182_1089</name>
</gene>
<evidence type="ECO:0000256" key="6">
    <source>
        <dbReference type="ARBA" id="ARBA00022989"/>
    </source>
</evidence>
<dbReference type="Pfam" id="PF13231">
    <property type="entry name" value="PMT_2"/>
    <property type="match status" value="1"/>
</dbReference>
<keyword evidence="3 10" id="KW-0328">Glycosyltransferase</keyword>
<dbReference type="Proteomes" id="UP000219036">
    <property type="component" value="Unassembled WGS sequence"/>
</dbReference>
<feature type="transmembrane region" description="Helical" evidence="8">
    <location>
        <begin position="273"/>
        <end position="291"/>
    </location>
</feature>
<feature type="transmembrane region" description="Helical" evidence="8">
    <location>
        <begin position="6"/>
        <end position="24"/>
    </location>
</feature>